<sequence length="157" mass="17710">MRAIGNVDKEAPVQIDPHHRGQLTLETHLKYLASRTILEARDRELCWPLSFVFSSHCAPPFGHHSPVCLGLTTAHWLLRSALTCNSCIAAYSTLDFSPYDKPSALQGISCKRARPSALRTSLTHLRQTRPTSQKMILLTKTILHKPRLEPLRRILIP</sequence>
<keyword evidence="2" id="KW-1185">Reference proteome</keyword>
<evidence type="ECO:0000313" key="1">
    <source>
        <dbReference type="EMBL" id="KAF2495373.1"/>
    </source>
</evidence>
<organism evidence="1 2">
    <name type="scientific">Lophium mytilinum</name>
    <dbReference type="NCBI Taxonomy" id="390894"/>
    <lineage>
        <taxon>Eukaryota</taxon>
        <taxon>Fungi</taxon>
        <taxon>Dikarya</taxon>
        <taxon>Ascomycota</taxon>
        <taxon>Pezizomycotina</taxon>
        <taxon>Dothideomycetes</taxon>
        <taxon>Pleosporomycetidae</taxon>
        <taxon>Mytilinidiales</taxon>
        <taxon>Mytilinidiaceae</taxon>
        <taxon>Lophium</taxon>
    </lineage>
</organism>
<dbReference type="Proteomes" id="UP000799750">
    <property type="component" value="Unassembled WGS sequence"/>
</dbReference>
<evidence type="ECO:0000313" key="2">
    <source>
        <dbReference type="Proteomes" id="UP000799750"/>
    </source>
</evidence>
<dbReference type="EMBL" id="MU004189">
    <property type="protein sequence ID" value="KAF2495373.1"/>
    <property type="molecule type" value="Genomic_DNA"/>
</dbReference>
<protein>
    <submittedName>
        <fullName evidence="1">Uncharacterized protein</fullName>
    </submittedName>
</protein>
<proteinExistence type="predicted"/>
<dbReference type="AlphaFoldDB" id="A0A6A6QUG7"/>
<name>A0A6A6QUG7_9PEZI</name>
<gene>
    <name evidence="1" type="ORF">BU16DRAFT_388281</name>
</gene>
<accession>A0A6A6QUG7</accession>
<reference evidence="1" key="1">
    <citation type="journal article" date="2020" name="Stud. Mycol.">
        <title>101 Dothideomycetes genomes: a test case for predicting lifestyles and emergence of pathogens.</title>
        <authorList>
            <person name="Haridas S."/>
            <person name="Albert R."/>
            <person name="Binder M."/>
            <person name="Bloem J."/>
            <person name="Labutti K."/>
            <person name="Salamov A."/>
            <person name="Andreopoulos B."/>
            <person name="Baker S."/>
            <person name="Barry K."/>
            <person name="Bills G."/>
            <person name="Bluhm B."/>
            <person name="Cannon C."/>
            <person name="Castanera R."/>
            <person name="Culley D."/>
            <person name="Daum C."/>
            <person name="Ezra D."/>
            <person name="Gonzalez J."/>
            <person name="Henrissat B."/>
            <person name="Kuo A."/>
            <person name="Liang C."/>
            <person name="Lipzen A."/>
            <person name="Lutzoni F."/>
            <person name="Magnuson J."/>
            <person name="Mondo S."/>
            <person name="Nolan M."/>
            <person name="Ohm R."/>
            <person name="Pangilinan J."/>
            <person name="Park H.-J."/>
            <person name="Ramirez L."/>
            <person name="Alfaro M."/>
            <person name="Sun H."/>
            <person name="Tritt A."/>
            <person name="Yoshinaga Y."/>
            <person name="Zwiers L.-H."/>
            <person name="Turgeon B."/>
            <person name="Goodwin S."/>
            <person name="Spatafora J."/>
            <person name="Crous P."/>
            <person name="Grigoriev I."/>
        </authorList>
    </citation>
    <scope>NUCLEOTIDE SEQUENCE</scope>
    <source>
        <strain evidence="1">CBS 269.34</strain>
    </source>
</reference>